<dbReference type="EMBL" id="SDRB02011213">
    <property type="protein sequence ID" value="THG02353.1"/>
    <property type="molecule type" value="Genomic_DNA"/>
</dbReference>
<comment type="caution">
    <text evidence="2">The sequence shown here is derived from an EMBL/GenBank/DDBJ whole genome shotgun (WGS) entry which is preliminary data.</text>
</comment>
<dbReference type="SUPFAM" id="SSF52047">
    <property type="entry name" value="RNI-like"/>
    <property type="match status" value="1"/>
</dbReference>
<keyword evidence="3" id="KW-1185">Reference proteome</keyword>
<dbReference type="Pfam" id="PF08387">
    <property type="entry name" value="FBD"/>
    <property type="match status" value="1"/>
</dbReference>
<dbReference type="Pfam" id="PF00646">
    <property type="entry name" value="F-box"/>
    <property type="match status" value="1"/>
</dbReference>
<dbReference type="SMART" id="SM00579">
    <property type="entry name" value="FBD"/>
    <property type="match status" value="1"/>
</dbReference>
<gene>
    <name evidence="2" type="ORF">TEA_030084</name>
</gene>
<organism evidence="2 3">
    <name type="scientific">Camellia sinensis var. sinensis</name>
    <name type="common">China tea</name>
    <dbReference type="NCBI Taxonomy" id="542762"/>
    <lineage>
        <taxon>Eukaryota</taxon>
        <taxon>Viridiplantae</taxon>
        <taxon>Streptophyta</taxon>
        <taxon>Embryophyta</taxon>
        <taxon>Tracheophyta</taxon>
        <taxon>Spermatophyta</taxon>
        <taxon>Magnoliopsida</taxon>
        <taxon>eudicotyledons</taxon>
        <taxon>Gunneridae</taxon>
        <taxon>Pentapetalae</taxon>
        <taxon>asterids</taxon>
        <taxon>Ericales</taxon>
        <taxon>Theaceae</taxon>
        <taxon>Camellia</taxon>
    </lineage>
</organism>
<dbReference type="Proteomes" id="UP000306102">
    <property type="component" value="Unassembled WGS sequence"/>
</dbReference>
<dbReference type="SUPFAM" id="SSF81383">
    <property type="entry name" value="F-box domain"/>
    <property type="match status" value="1"/>
</dbReference>
<dbReference type="InterPro" id="IPR036047">
    <property type="entry name" value="F-box-like_dom_sf"/>
</dbReference>
<accession>A0A4S4DHS6</accession>
<name>A0A4S4DHS6_CAMSN</name>
<dbReference type="STRING" id="542762.A0A4S4DHS6"/>
<proteinExistence type="predicted"/>
<dbReference type="InterPro" id="IPR001810">
    <property type="entry name" value="F-box_dom"/>
</dbReference>
<dbReference type="PANTHER" id="PTHR31639:SF237">
    <property type="entry name" value="F-BOX DOMAIN-CONTAINING PROTEIN"/>
    <property type="match status" value="1"/>
</dbReference>
<evidence type="ECO:0000313" key="3">
    <source>
        <dbReference type="Proteomes" id="UP000306102"/>
    </source>
</evidence>
<dbReference type="InterPro" id="IPR006566">
    <property type="entry name" value="FBD"/>
</dbReference>
<feature type="domain" description="FBD" evidence="1">
    <location>
        <begin position="216"/>
        <end position="289"/>
    </location>
</feature>
<evidence type="ECO:0000313" key="2">
    <source>
        <dbReference type="EMBL" id="THG02353.1"/>
    </source>
</evidence>
<sequence length="323" mass="37307">MKKMCGPTSDIITHLPDNVKETILMSLPLQDAVRTSILSRKWGYMWARLPQLLFDDKFCRELIRNQKNKLVMTIYQVLLLHRRPILRFTLSLSGLEGCSKIDQLVLFVSNNGIQEFNLHIRIGEPYKLPSSLFSCLQLKDLTLRSGGVPKRLPITLSHLKIIDLYAICFGEVNEVSIVLCLIRSSPNLEKIIIEVCTHETTAIDHVLELLEIQDWSDVSLNQLREVEIRNLSGTRFELEFIKLLLAKSPMLETMLIEPDLEKVADKGLRILKELTRFWRSSPKAKITYNDPDGSRNENEPLKIKFSKWFVFFFTSFGLSDTER</sequence>
<dbReference type="PANTHER" id="PTHR31639">
    <property type="entry name" value="F-BOX PROTEIN-LIKE"/>
    <property type="match status" value="1"/>
</dbReference>
<reference evidence="2 3" key="1">
    <citation type="journal article" date="2018" name="Proc. Natl. Acad. Sci. U.S.A.">
        <title>Draft genome sequence of Camellia sinensis var. sinensis provides insights into the evolution of the tea genome and tea quality.</title>
        <authorList>
            <person name="Wei C."/>
            <person name="Yang H."/>
            <person name="Wang S."/>
            <person name="Zhao J."/>
            <person name="Liu C."/>
            <person name="Gao L."/>
            <person name="Xia E."/>
            <person name="Lu Y."/>
            <person name="Tai Y."/>
            <person name="She G."/>
            <person name="Sun J."/>
            <person name="Cao H."/>
            <person name="Tong W."/>
            <person name="Gao Q."/>
            <person name="Li Y."/>
            <person name="Deng W."/>
            <person name="Jiang X."/>
            <person name="Wang W."/>
            <person name="Chen Q."/>
            <person name="Zhang S."/>
            <person name="Li H."/>
            <person name="Wu J."/>
            <person name="Wang P."/>
            <person name="Li P."/>
            <person name="Shi C."/>
            <person name="Zheng F."/>
            <person name="Jian J."/>
            <person name="Huang B."/>
            <person name="Shan D."/>
            <person name="Shi M."/>
            <person name="Fang C."/>
            <person name="Yue Y."/>
            <person name="Li F."/>
            <person name="Li D."/>
            <person name="Wei S."/>
            <person name="Han B."/>
            <person name="Jiang C."/>
            <person name="Yin Y."/>
            <person name="Xia T."/>
            <person name="Zhang Z."/>
            <person name="Bennetzen J.L."/>
            <person name="Zhao S."/>
            <person name="Wan X."/>
        </authorList>
    </citation>
    <scope>NUCLEOTIDE SEQUENCE [LARGE SCALE GENOMIC DNA]</scope>
    <source>
        <strain evidence="3">cv. Shuchazao</strain>
        <tissue evidence="2">Leaf</tissue>
    </source>
</reference>
<dbReference type="AlphaFoldDB" id="A0A4S4DHS6"/>
<evidence type="ECO:0000259" key="1">
    <source>
        <dbReference type="SMART" id="SM00579"/>
    </source>
</evidence>
<protein>
    <recommendedName>
        <fullName evidence="1">FBD domain-containing protein</fullName>
    </recommendedName>
</protein>